<comment type="subcellular location">
    <subcellularLocation>
        <location evidence="1 9">Cytoplasm</location>
    </subcellularLocation>
</comment>
<dbReference type="GO" id="GO:0003723">
    <property type="term" value="F:RNA binding"/>
    <property type="evidence" value="ECO:0007669"/>
    <property type="project" value="UniProtKB-UniRule"/>
</dbReference>
<dbReference type="PROSITE" id="PS50084">
    <property type="entry name" value="KH_TYPE_1"/>
    <property type="match status" value="1"/>
</dbReference>
<comment type="function">
    <text evidence="9">Involved in mRNA degradation. Catalyzes the phosphorolysis of single-stranded polyribonucleotides processively in the 3'- to 5'-direction.</text>
</comment>
<dbReference type="FunFam" id="3.30.230.70:FF:000002">
    <property type="entry name" value="Polyribonucleotide nucleotidyltransferase"/>
    <property type="match status" value="1"/>
</dbReference>
<dbReference type="InterPro" id="IPR015847">
    <property type="entry name" value="ExoRNase_PH_dom2"/>
</dbReference>
<evidence type="ECO:0000256" key="3">
    <source>
        <dbReference type="ARBA" id="ARBA00022490"/>
    </source>
</evidence>
<dbReference type="InterPro" id="IPR003029">
    <property type="entry name" value="S1_domain"/>
</dbReference>
<dbReference type="GO" id="GO:0005829">
    <property type="term" value="C:cytosol"/>
    <property type="evidence" value="ECO:0007669"/>
    <property type="project" value="TreeGrafter"/>
</dbReference>
<dbReference type="NCBIfam" id="TIGR03591">
    <property type="entry name" value="polynuc_phos"/>
    <property type="match status" value="1"/>
</dbReference>
<evidence type="ECO:0000259" key="11">
    <source>
        <dbReference type="PROSITE" id="PS50126"/>
    </source>
</evidence>
<dbReference type="PANTHER" id="PTHR11252">
    <property type="entry name" value="POLYRIBONUCLEOTIDE NUCLEOTIDYLTRANSFERASE"/>
    <property type="match status" value="1"/>
</dbReference>
<keyword evidence="5 9" id="KW-0548">Nucleotidyltransferase</keyword>
<dbReference type="GO" id="GO:0004654">
    <property type="term" value="F:polyribonucleotide nucleotidyltransferase activity"/>
    <property type="evidence" value="ECO:0007669"/>
    <property type="project" value="UniProtKB-UniRule"/>
</dbReference>
<dbReference type="InterPro" id="IPR020568">
    <property type="entry name" value="Ribosomal_Su5_D2-typ_SF"/>
</dbReference>
<dbReference type="InterPro" id="IPR012340">
    <property type="entry name" value="NA-bd_OB-fold"/>
</dbReference>
<dbReference type="EC" id="2.7.7.8" evidence="9"/>
<dbReference type="GO" id="GO:0006396">
    <property type="term" value="P:RNA processing"/>
    <property type="evidence" value="ECO:0007669"/>
    <property type="project" value="InterPro"/>
</dbReference>
<evidence type="ECO:0000313" key="12">
    <source>
        <dbReference type="EMBL" id="HGB14132.1"/>
    </source>
</evidence>
<dbReference type="EMBL" id="DTHB01000021">
    <property type="protein sequence ID" value="HGB14132.1"/>
    <property type="molecule type" value="Genomic_DNA"/>
</dbReference>
<evidence type="ECO:0000256" key="10">
    <source>
        <dbReference type="SAM" id="MobiDB-lite"/>
    </source>
</evidence>
<dbReference type="HAMAP" id="MF_01595">
    <property type="entry name" value="PNPase"/>
    <property type="match status" value="1"/>
</dbReference>
<dbReference type="SMART" id="SM00322">
    <property type="entry name" value="KH"/>
    <property type="match status" value="1"/>
</dbReference>
<dbReference type="CDD" id="cd04472">
    <property type="entry name" value="S1_PNPase"/>
    <property type="match status" value="1"/>
</dbReference>
<dbReference type="Gene3D" id="3.30.230.70">
    <property type="entry name" value="GHMP Kinase, N-terminal domain"/>
    <property type="match status" value="2"/>
</dbReference>
<comment type="similarity">
    <text evidence="2 9">Belongs to the polyribonucleotide nucleotidyltransferase family.</text>
</comment>
<dbReference type="Pfam" id="PF00013">
    <property type="entry name" value="KH_1"/>
    <property type="match status" value="1"/>
</dbReference>
<dbReference type="InterPro" id="IPR036612">
    <property type="entry name" value="KH_dom_type_1_sf"/>
</dbReference>
<dbReference type="SUPFAM" id="SSF55666">
    <property type="entry name" value="Ribonuclease PH domain 2-like"/>
    <property type="match status" value="2"/>
</dbReference>
<protein>
    <recommendedName>
        <fullName evidence="9">Polyribonucleotide nucleotidyltransferase</fullName>
        <ecNumber evidence="9">2.7.7.8</ecNumber>
    </recommendedName>
    <alternativeName>
        <fullName evidence="9">Polynucleotide phosphorylase</fullName>
        <shortName evidence="9">PNPase</shortName>
    </alternativeName>
</protein>
<dbReference type="FunFam" id="3.30.1370.10:FF:000001">
    <property type="entry name" value="Polyribonucleotide nucleotidyltransferase"/>
    <property type="match status" value="1"/>
</dbReference>
<keyword evidence="6 9" id="KW-0479">Metal-binding</keyword>
<name>A0A7C3WLP1_9BACT</name>
<dbReference type="InterPro" id="IPR004087">
    <property type="entry name" value="KH_dom"/>
</dbReference>
<dbReference type="SUPFAM" id="SSF54791">
    <property type="entry name" value="Eukaryotic type KH-domain (KH-domain type I)"/>
    <property type="match status" value="1"/>
</dbReference>
<dbReference type="FunFam" id="2.40.50.140:FF:000023">
    <property type="entry name" value="Polyribonucleotide nucleotidyltransferase"/>
    <property type="match status" value="1"/>
</dbReference>
<evidence type="ECO:0000256" key="5">
    <source>
        <dbReference type="ARBA" id="ARBA00022695"/>
    </source>
</evidence>
<accession>A0A7C3WLP1</accession>
<dbReference type="PROSITE" id="PS50126">
    <property type="entry name" value="S1"/>
    <property type="match status" value="1"/>
</dbReference>
<keyword evidence="7 9" id="KW-0460">Magnesium</keyword>
<dbReference type="CDD" id="cd11364">
    <property type="entry name" value="RNase_PH_PNPase_2"/>
    <property type="match status" value="1"/>
</dbReference>
<dbReference type="GO" id="GO:0006402">
    <property type="term" value="P:mRNA catabolic process"/>
    <property type="evidence" value="ECO:0007669"/>
    <property type="project" value="UniProtKB-UniRule"/>
</dbReference>
<dbReference type="InterPro" id="IPR027408">
    <property type="entry name" value="PNPase/RNase_PH_dom_sf"/>
</dbReference>
<dbReference type="PANTHER" id="PTHR11252:SF0">
    <property type="entry name" value="POLYRIBONUCLEOTIDE NUCLEOTIDYLTRANSFERASE 1, MITOCHONDRIAL"/>
    <property type="match status" value="1"/>
</dbReference>
<keyword evidence="8 9" id="KW-0694">RNA-binding</keyword>
<evidence type="ECO:0000256" key="8">
    <source>
        <dbReference type="ARBA" id="ARBA00022884"/>
    </source>
</evidence>
<gene>
    <name evidence="9 12" type="primary">pnp</name>
    <name evidence="12" type="ORF">ENV62_02680</name>
</gene>
<sequence>MSNTYIVEVGGRDLIFEVGKMAGQANGAVLVRYGDCAVLVTAVMSDQPREGIDFLPLTVDYLEMAYAAGRIPGGFFRREIGRPSEKETLTSRLIDRPLRPLFPKGVTNEIQIIATVLSGDLEVDSDIPALNGAAAALEISDIPFHGPVAAVRVGKIGDELIINPTNSQLKESRLNLIVACSPQGLVMVEAGARIAQEEEVLEALFFGQERIQPILALIKQMGETVGRPKRPLPPLPDYGDLLQRVGDLAEERLRDAVTRPQKQERHKALDRVREDVLTALAAEYPGCEKDILNILKDLQKKVVRDLVLLEKRRIDGRGLTDIRPVSCEINLLARTHGSALFSRGETQALAVATLGTPSDEQRIESLFGETFKSFMLHYNFPPYSVGETRILRGPGRREIGHGALAEKAISPVLPPAEEFPYTIRVVSEILSSNGSSSMATVCGASLALMDAGVPISAPVAGVGMGLIKDEERVAVLSDILGDEDALGDMDFKVAGTAEGITALQMDIKVTGLTREILSQALSQAREARLFILQKMNEVIDRPSPGLKDHAPKITTIQINPDKIRDVIGPGGKIVKQIVAATGVKIDIDDDGRVHISSPTQRAADEAIRMIREITAEPEVGAVYKGKVKKIMDFGAFVEILPNTDGLIHISELSHHRVKSVSDILKEGDEVMVKVLEIDKQGKIRLSRKALLEAPEAPQPHEPGKRPHRVSKKHTS</sequence>
<evidence type="ECO:0000256" key="6">
    <source>
        <dbReference type="ARBA" id="ARBA00022723"/>
    </source>
</evidence>
<feature type="binding site" evidence="9">
    <location>
        <position position="490"/>
    </location>
    <ligand>
        <name>Mg(2+)</name>
        <dbReference type="ChEBI" id="CHEBI:18420"/>
    </ligand>
</feature>
<evidence type="ECO:0000256" key="2">
    <source>
        <dbReference type="ARBA" id="ARBA00007404"/>
    </source>
</evidence>
<feature type="region of interest" description="Disordered" evidence="10">
    <location>
        <begin position="691"/>
        <end position="715"/>
    </location>
</feature>
<feature type="compositionally biased region" description="Basic residues" evidence="10">
    <location>
        <begin position="705"/>
        <end position="715"/>
    </location>
</feature>
<dbReference type="SMART" id="SM00316">
    <property type="entry name" value="S1"/>
    <property type="match status" value="1"/>
</dbReference>
<dbReference type="CDD" id="cd11363">
    <property type="entry name" value="RNase_PH_PNPase_1"/>
    <property type="match status" value="1"/>
</dbReference>
<dbReference type="Gene3D" id="3.30.1370.10">
    <property type="entry name" value="K Homology domain, type 1"/>
    <property type="match status" value="1"/>
</dbReference>
<comment type="catalytic activity">
    <reaction evidence="9">
        <text>RNA(n+1) + phosphate = RNA(n) + a ribonucleoside 5'-diphosphate</text>
        <dbReference type="Rhea" id="RHEA:22096"/>
        <dbReference type="Rhea" id="RHEA-COMP:14527"/>
        <dbReference type="Rhea" id="RHEA-COMP:17342"/>
        <dbReference type="ChEBI" id="CHEBI:43474"/>
        <dbReference type="ChEBI" id="CHEBI:57930"/>
        <dbReference type="ChEBI" id="CHEBI:140395"/>
        <dbReference type="EC" id="2.7.7.8"/>
    </reaction>
</comment>
<dbReference type="Gene3D" id="2.40.50.140">
    <property type="entry name" value="Nucleic acid-binding proteins"/>
    <property type="match status" value="1"/>
</dbReference>
<organism evidence="12">
    <name type="scientific">Desulfobacca acetoxidans</name>
    <dbReference type="NCBI Taxonomy" id="60893"/>
    <lineage>
        <taxon>Bacteria</taxon>
        <taxon>Pseudomonadati</taxon>
        <taxon>Thermodesulfobacteriota</taxon>
        <taxon>Desulfobaccia</taxon>
        <taxon>Desulfobaccales</taxon>
        <taxon>Desulfobaccaceae</taxon>
        <taxon>Desulfobacca</taxon>
    </lineage>
</organism>
<dbReference type="PIRSF" id="PIRSF005499">
    <property type="entry name" value="PNPase"/>
    <property type="match status" value="1"/>
</dbReference>
<keyword evidence="4 9" id="KW-0808">Transferase</keyword>
<dbReference type="CDD" id="cd02393">
    <property type="entry name" value="KH-I_PNPase"/>
    <property type="match status" value="1"/>
</dbReference>
<evidence type="ECO:0000256" key="4">
    <source>
        <dbReference type="ARBA" id="ARBA00022679"/>
    </source>
</evidence>
<dbReference type="InterPro" id="IPR004088">
    <property type="entry name" value="KH_dom_type_1"/>
</dbReference>
<dbReference type="InterPro" id="IPR012162">
    <property type="entry name" value="PNPase"/>
</dbReference>
<dbReference type="SUPFAM" id="SSF54211">
    <property type="entry name" value="Ribosomal protein S5 domain 2-like"/>
    <property type="match status" value="2"/>
</dbReference>
<feature type="domain" description="S1 motif" evidence="11">
    <location>
        <begin position="620"/>
        <end position="688"/>
    </location>
</feature>
<feature type="binding site" evidence="9">
    <location>
        <position position="484"/>
    </location>
    <ligand>
        <name>Mg(2+)</name>
        <dbReference type="ChEBI" id="CHEBI:18420"/>
    </ligand>
</feature>
<dbReference type="InterPro" id="IPR036345">
    <property type="entry name" value="ExoRNase_PH_dom2_sf"/>
</dbReference>
<comment type="caution">
    <text evidence="12">The sequence shown here is derived from an EMBL/GenBank/DDBJ whole genome shotgun (WGS) entry which is preliminary data.</text>
</comment>
<proteinExistence type="inferred from homology"/>
<evidence type="ECO:0000256" key="7">
    <source>
        <dbReference type="ARBA" id="ARBA00022842"/>
    </source>
</evidence>
<evidence type="ECO:0000256" key="1">
    <source>
        <dbReference type="ARBA" id="ARBA00004496"/>
    </source>
</evidence>
<dbReference type="GO" id="GO:0000175">
    <property type="term" value="F:3'-5'-RNA exonuclease activity"/>
    <property type="evidence" value="ECO:0007669"/>
    <property type="project" value="TreeGrafter"/>
</dbReference>
<dbReference type="Pfam" id="PF01138">
    <property type="entry name" value="RNase_PH"/>
    <property type="match status" value="2"/>
</dbReference>
<dbReference type="AlphaFoldDB" id="A0A7C3WLP1"/>
<keyword evidence="3 9" id="KW-0963">Cytoplasm</keyword>
<reference evidence="12" key="1">
    <citation type="journal article" date="2020" name="mSystems">
        <title>Genome- and Community-Level Interaction Insights into Carbon Utilization and Element Cycling Functions of Hydrothermarchaeota in Hydrothermal Sediment.</title>
        <authorList>
            <person name="Zhou Z."/>
            <person name="Liu Y."/>
            <person name="Xu W."/>
            <person name="Pan J."/>
            <person name="Luo Z.H."/>
            <person name="Li M."/>
        </authorList>
    </citation>
    <scope>NUCLEOTIDE SEQUENCE [LARGE SCALE GENOMIC DNA]</scope>
    <source>
        <strain evidence="12">SpSt-776</strain>
    </source>
</reference>
<dbReference type="InterPro" id="IPR001247">
    <property type="entry name" value="ExoRNase_PH_dom1"/>
</dbReference>
<dbReference type="FunFam" id="3.30.230.70:FF:000001">
    <property type="entry name" value="Polyribonucleotide nucleotidyltransferase"/>
    <property type="match status" value="1"/>
</dbReference>
<dbReference type="SUPFAM" id="SSF50249">
    <property type="entry name" value="Nucleic acid-binding proteins"/>
    <property type="match status" value="1"/>
</dbReference>
<dbReference type="InterPro" id="IPR015848">
    <property type="entry name" value="PNPase_PH_RNA-bd_bac/org-type"/>
</dbReference>
<comment type="cofactor">
    <cofactor evidence="9">
        <name>Mg(2+)</name>
        <dbReference type="ChEBI" id="CHEBI:18420"/>
    </cofactor>
</comment>
<dbReference type="Pfam" id="PF00575">
    <property type="entry name" value="S1"/>
    <property type="match status" value="1"/>
</dbReference>
<dbReference type="GO" id="GO:0000287">
    <property type="term" value="F:magnesium ion binding"/>
    <property type="evidence" value="ECO:0007669"/>
    <property type="project" value="UniProtKB-UniRule"/>
</dbReference>
<dbReference type="NCBIfam" id="NF008805">
    <property type="entry name" value="PRK11824.1"/>
    <property type="match status" value="1"/>
</dbReference>
<dbReference type="Pfam" id="PF03725">
    <property type="entry name" value="RNase_PH_C"/>
    <property type="match status" value="2"/>
</dbReference>
<evidence type="ECO:0000256" key="9">
    <source>
        <dbReference type="HAMAP-Rule" id="MF_01595"/>
    </source>
</evidence>
<dbReference type="Pfam" id="PF03726">
    <property type="entry name" value="PNPase"/>
    <property type="match status" value="1"/>
</dbReference>